<evidence type="ECO:0000313" key="2">
    <source>
        <dbReference type="EMBL" id="CAI8609807.1"/>
    </source>
</evidence>
<dbReference type="Proteomes" id="UP001157006">
    <property type="component" value="Chromosome 4"/>
</dbReference>
<evidence type="ECO:0000313" key="3">
    <source>
        <dbReference type="Proteomes" id="UP001157006"/>
    </source>
</evidence>
<name>A0AAV1AK31_VICFA</name>
<dbReference type="EMBL" id="OX451739">
    <property type="protein sequence ID" value="CAI8609807.1"/>
    <property type="molecule type" value="Genomic_DNA"/>
</dbReference>
<gene>
    <name evidence="2" type="ORF">VFH_IV151240</name>
</gene>
<evidence type="ECO:0000256" key="1">
    <source>
        <dbReference type="SAM" id="MobiDB-lite"/>
    </source>
</evidence>
<organism evidence="2 3">
    <name type="scientific">Vicia faba</name>
    <name type="common">Broad bean</name>
    <name type="synonym">Faba vulgaris</name>
    <dbReference type="NCBI Taxonomy" id="3906"/>
    <lineage>
        <taxon>Eukaryota</taxon>
        <taxon>Viridiplantae</taxon>
        <taxon>Streptophyta</taxon>
        <taxon>Embryophyta</taxon>
        <taxon>Tracheophyta</taxon>
        <taxon>Spermatophyta</taxon>
        <taxon>Magnoliopsida</taxon>
        <taxon>eudicotyledons</taxon>
        <taxon>Gunneridae</taxon>
        <taxon>Pentapetalae</taxon>
        <taxon>rosids</taxon>
        <taxon>fabids</taxon>
        <taxon>Fabales</taxon>
        <taxon>Fabaceae</taxon>
        <taxon>Papilionoideae</taxon>
        <taxon>50 kb inversion clade</taxon>
        <taxon>NPAAA clade</taxon>
        <taxon>Hologalegina</taxon>
        <taxon>IRL clade</taxon>
        <taxon>Fabeae</taxon>
        <taxon>Vicia</taxon>
    </lineage>
</organism>
<dbReference type="AlphaFoldDB" id="A0AAV1AK31"/>
<reference evidence="2 3" key="1">
    <citation type="submission" date="2023-01" db="EMBL/GenBank/DDBJ databases">
        <authorList>
            <person name="Kreplak J."/>
        </authorList>
    </citation>
    <scope>NUCLEOTIDE SEQUENCE [LARGE SCALE GENOMIC DNA]</scope>
</reference>
<protein>
    <submittedName>
        <fullName evidence="2">Uncharacterized protein</fullName>
    </submittedName>
</protein>
<feature type="compositionally biased region" description="Basic and acidic residues" evidence="1">
    <location>
        <begin position="79"/>
        <end position="89"/>
    </location>
</feature>
<accession>A0AAV1AK31</accession>
<sequence>MGETELRQERVLDLFLVITIAEITLDKLWLVSSLNLLIETLCSSNSSYFMAVLHYIIVGVDKPSTESSDQGQLKLLHRPGSERVESLRE</sequence>
<keyword evidence="3" id="KW-1185">Reference proteome</keyword>
<proteinExistence type="predicted"/>
<feature type="region of interest" description="Disordered" evidence="1">
    <location>
        <begin position="63"/>
        <end position="89"/>
    </location>
</feature>